<reference evidence="2 3" key="1">
    <citation type="submission" date="2014-11" db="EMBL/GenBank/DDBJ databases">
        <authorList>
            <person name="Zhu J."/>
            <person name="Qi W."/>
            <person name="Song R."/>
        </authorList>
    </citation>
    <scope>NUCLEOTIDE SEQUENCE [LARGE SCALE GENOMIC DNA]</scope>
</reference>
<evidence type="ECO:0000256" key="1">
    <source>
        <dbReference type="SAM" id="Phobius"/>
    </source>
</evidence>
<protein>
    <submittedName>
        <fullName evidence="2">Uncharacterized protein</fullName>
    </submittedName>
</protein>
<keyword evidence="3" id="KW-1185">Reference proteome</keyword>
<name>A0A0G4GNM0_VITBC</name>
<dbReference type="Proteomes" id="UP000041254">
    <property type="component" value="Unassembled WGS sequence"/>
</dbReference>
<organism evidence="2 3">
    <name type="scientific">Vitrella brassicaformis (strain CCMP3155)</name>
    <dbReference type="NCBI Taxonomy" id="1169540"/>
    <lineage>
        <taxon>Eukaryota</taxon>
        <taxon>Sar</taxon>
        <taxon>Alveolata</taxon>
        <taxon>Colpodellida</taxon>
        <taxon>Vitrellaceae</taxon>
        <taxon>Vitrella</taxon>
    </lineage>
</organism>
<accession>A0A0G4GNM0</accession>
<keyword evidence="1" id="KW-0812">Transmembrane</keyword>
<proteinExistence type="predicted"/>
<dbReference type="PhylomeDB" id="A0A0G4GNM0"/>
<dbReference type="InParanoid" id="A0A0G4GNM0"/>
<evidence type="ECO:0000313" key="3">
    <source>
        <dbReference type="Proteomes" id="UP000041254"/>
    </source>
</evidence>
<feature type="transmembrane region" description="Helical" evidence="1">
    <location>
        <begin position="238"/>
        <end position="268"/>
    </location>
</feature>
<feature type="transmembrane region" description="Helical" evidence="1">
    <location>
        <begin position="288"/>
        <end position="321"/>
    </location>
</feature>
<dbReference type="EMBL" id="CDMY01000738">
    <property type="protein sequence ID" value="CEM31881.1"/>
    <property type="molecule type" value="Genomic_DNA"/>
</dbReference>
<keyword evidence="1" id="KW-0472">Membrane</keyword>
<gene>
    <name evidence="2" type="ORF">Vbra_2311</name>
</gene>
<keyword evidence="1" id="KW-1133">Transmembrane helix</keyword>
<dbReference type="AlphaFoldDB" id="A0A0G4GNM0"/>
<evidence type="ECO:0000313" key="2">
    <source>
        <dbReference type="EMBL" id="CEM31881.1"/>
    </source>
</evidence>
<dbReference type="VEuPathDB" id="CryptoDB:Vbra_2311"/>
<sequence>MAWLPWTRRSADYRRVADSWPLLSGATADGDVSDSDTQQHLEIVIADGAGDGQDLLPDVLGRVFASLLPVDETVRARAVGKAYSSQLIDEAFLWRIDSSLAQQQLTGLIDVERNRGIDPSAPPLPPSLSRLGYLARCAYVIEQAAQWPTMVTFIKLARVCGFAGELPLVLSAESVAAHVPDKASFQRLPAAMAVYKTLGGQLHSDDSHPGSSDEGLQLTEGKKGWTFMIVAPSWPLNFLLSFLLTLAVSAVYVVACGWMAVRILLFWWDATAPPPSYDDLVDVVEHWYCFIVISFILDGGFIMAASVFAFVFGCVVSHVPLVRLRRVRWFRIGGSKRFRIGERDEWFGSHMYHEGDPPVICGRRIGGNNVYPSFSSFAIATLLQVEATGLRTVISADVGSYHAGYLSLLQESSLATESDELQAACIVIDWQQECSRGGRMVVLMLGGGSVVAFVHLDGDGSDGGRVAVKTTEVEAVDGWGFDERFPITTPAVRQLLRRYGLEDATLGPSS</sequence>